<proteinExistence type="predicted"/>
<dbReference type="InterPro" id="IPR027417">
    <property type="entry name" value="P-loop_NTPase"/>
</dbReference>
<evidence type="ECO:0000313" key="1">
    <source>
        <dbReference type="EMBL" id="KTB39728.1"/>
    </source>
</evidence>
<accession>A0A0W0FTU1</accession>
<gene>
    <name evidence="1" type="ORF">WG66_7683</name>
</gene>
<dbReference type="eggNOG" id="ENOG502S3K0">
    <property type="taxonomic scope" value="Eukaryota"/>
</dbReference>
<name>A0A0W0FTU1_MONRR</name>
<dbReference type="Gene3D" id="3.40.50.300">
    <property type="entry name" value="P-loop containing nucleotide triphosphate hydrolases"/>
    <property type="match status" value="1"/>
</dbReference>
<dbReference type="AlphaFoldDB" id="A0A0W0FTU1"/>
<reference evidence="1 2" key="1">
    <citation type="submission" date="2015-12" db="EMBL/GenBank/DDBJ databases">
        <title>Draft genome sequence of Moniliophthora roreri, the causal agent of frosty pod rot of cacao.</title>
        <authorList>
            <person name="Aime M.C."/>
            <person name="Diaz-Valderrama J.R."/>
            <person name="Kijpornyongpan T."/>
            <person name="Phillips-Mora W."/>
        </authorList>
    </citation>
    <scope>NUCLEOTIDE SEQUENCE [LARGE SCALE GENOMIC DNA]</scope>
    <source>
        <strain evidence="1 2">MCA 2952</strain>
    </source>
</reference>
<dbReference type="PANTHER" id="PTHR48312">
    <property type="match status" value="1"/>
</dbReference>
<dbReference type="SUPFAM" id="SSF52540">
    <property type="entry name" value="P-loop containing nucleoside triphosphate hydrolases"/>
    <property type="match status" value="1"/>
</dbReference>
<protein>
    <submittedName>
        <fullName evidence="1">Uncharacterized protein</fullName>
    </submittedName>
</protein>
<dbReference type="Proteomes" id="UP000054988">
    <property type="component" value="Unassembled WGS sequence"/>
</dbReference>
<sequence>MRDTPAPIFIFSTPRTRSNLLARLLETHPRTGNSILYPLRAAYCAGIERPIPDSSVFATRKINEEETFQFAYDKLKQRLTEDQDEGLVPLVKDHILMATLPSVINSYCNRSLKEGLGCIIDPDGDNGFQFNDSTPEEVTNSTCLPEVFLYRIIPVITIRDPIRATASAMGIMLRSLGATLDEANLEASCTFKWSRLLFDYYGAKGGPAPIVVDGDKLVKDPQGQMKKLCELIDIDESGIQYTWEARIQVQNEEMHEDVFMGVLHRSTGVIRGNDAPLDLEEEVKNWEDEWGTEVAETMRGYVERSMEDYQYLRQHAI</sequence>
<evidence type="ECO:0000313" key="2">
    <source>
        <dbReference type="Proteomes" id="UP000054988"/>
    </source>
</evidence>
<comment type="caution">
    <text evidence="1">The sequence shown here is derived from an EMBL/GenBank/DDBJ whole genome shotgun (WGS) entry which is preliminary data.</text>
</comment>
<dbReference type="PANTHER" id="PTHR48312:SF1">
    <property type="entry name" value="SULFOTRANSFERASE"/>
    <property type="match status" value="1"/>
</dbReference>
<dbReference type="EMBL" id="LATX01001642">
    <property type="protein sequence ID" value="KTB39728.1"/>
    <property type="molecule type" value="Genomic_DNA"/>
</dbReference>
<organism evidence="1 2">
    <name type="scientific">Moniliophthora roreri</name>
    <name type="common">Frosty pod rot fungus</name>
    <name type="synonym">Monilia roreri</name>
    <dbReference type="NCBI Taxonomy" id="221103"/>
    <lineage>
        <taxon>Eukaryota</taxon>
        <taxon>Fungi</taxon>
        <taxon>Dikarya</taxon>
        <taxon>Basidiomycota</taxon>
        <taxon>Agaricomycotina</taxon>
        <taxon>Agaricomycetes</taxon>
        <taxon>Agaricomycetidae</taxon>
        <taxon>Agaricales</taxon>
        <taxon>Marasmiineae</taxon>
        <taxon>Marasmiaceae</taxon>
        <taxon>Moniliophthora</taxon>
    </lineage>
</organism>
<dbReference type="Pfam" id="PF13469">
    <property type="entry name" value="Sulfotransfer_3"/>
    <property type="match status" value="1"/>
</dbReference>